<gene>
    <name evidence="4" type="ORF">QNI16_05855</name>
</gene>
<keyword evidence="2" id="KW-0378">Hydrolase</keyword>
<dbReference type="Gene3D" id="3.40.50.1820">
    <property type="entry name" value="alpha/beta hydrolase"/>
    <property type="match status" value="1"/>
</dbReference>
<evidence type="ECO:0000313" key="4">
    <source>
        <dbReference type="EMBL" id="MDJ1480003.1"/>
    </source>
</evidence>
<reference evidence="4" key="1">
    <citation type="submission" date="2023-05" db="EMBL/GenBank/DDBJ databases">
        <authorList>
            <person name="Zhang X."/>
        </authorList>
    </citation>
    <scope>NUCLEOTIDE SEQUENCE</scope>
    <source>
        <strain evidence="4">YF14B1</strain>
    </source>
</reference>
<keyword evidence="1" id="KW-0732">Signal</keyword>
<evidence type="ECO:0000256" key="2">
    <source>
        <dbReference type="ARBA" id="ARBA00022801"/>
    </source>
</evidence>
<evidence type="ECO:0000313" key="5">
    <source>
        <dbReference type="Proteomes" id="UP001241110"/>
    </source>
</evidence>
<accession>A0AAE3U7D4</accession>
<dbReference type="EMBL" id="JASJOS010000002">
    <property type="protein sequence ID" value="MDJ1480003.1"/>
    <property type="molecule type" value="Genomic_DNA"/>
</dbReference>
<dbReference type="AlphaFoldDB" id="A0AAE3U7D4"/>
<feature type="domain" description="Phospholipase/carboxylesterase/thioesterase" evidence="3">
    <location>
        <begin position="70"/>
        <end position="222"/>
    </location>
</feature>
<protein>
    <submittedName>
        <fullName evidence="4">Poly(3-hydroxybutyrate) depolymerase</fullName>
    </submittedName>
</protein>
<dbReference type="InterPro" id="IPR003140">
    <property type="entry name" value="PLipase/COase/thioEstase"/>
</dbReference>
<sequence>MKIQSFPTTDRRLRVLLKSLYTRRFWSFVILVILLLGDTISQAQQIISDSVQVEGHYRVFHFHKPTQKLKNPSLIFVMHGSGGNGKDMMKGAVKMEQKTNTENAIAVYPDAYKKYWNECRKAAPVPANQENINEQAFFQSVINYFVKKYHVNKRHVFAVGTSGGGHMAYKLGLTMPESFRAITALIANLPDTNNIDCTPVGKPIPVMIVNGTNDNINPYNGGEVKIGFNMGFVRSTDRTFHYWSELAGYKGDPVKEDVPNTDPNDGRTIERYTYKEKGKPEVVLLKVIGGKHDYPNDIDVHTEAWEFFKRQMKGE</sequence>
<dbReference type="InterPro" id="IPR029058">
    <property type="entry name" value="AB_hydrolase_fold"/>
</dbReference>
<organism evidence="4 5">
    <name type="scientific">Xanthocytophaga flava</name>
    <dbReference type="NCBI Taxonomy" id="3048013"/>
    <lineage>
        <taxon>Bacteria</taxon>
        <taxon>Pseudomonadati</taxon>
        <taxon>Bacteroidota</taxon>
        <taxon>Cytophagia</taxon>
        <taxon>Cytophagales</taxon>
        <taxon>Rhodocytophagaceae</taxon>
        <taxon>Xanthocytophaga</taxon>
    </lineage>
</organism>
<proteinExistence type="predicted"/>
<dbReference type="RefSeq" id="WP_313976573.1">
    <property type="nucleotide sequence ID" value="NZ_JASJOS010000002.1"/>
</dbReference>
<comment type="caution">
    <text evidence="4">The sequence shown here is derived from an EMBL/GenBank/DDBJ whole genome shotgun (WGS) entry which is preliminary data.</text>
</comment>
<dbReference type="InterPro" id="IPR050955">
    <property type="entry name" value="Plant_Biomass_Hydrol_Est"/>
</dbReference>
<dbReference type="PANTHER" id="PTHR43037:SF5">
    <property type="entry name" value="FERULOYL ESTERASE"/>
    <property type="match status" value="1"/>
</dbReference>
<evidence type="ECO:0000256" key="1">
    <source>
        <dbReference type="ARBA" id="ARBA00022729"/>
    </source>
</evidence>
<name>A0AAE3U7D4_9BACT</name>
<dbReference type="Proteomes" id="UP001241110">
    <property type="component" value="Unassembled WGS sequence"/>
</dbReference>
<dbReference type="SUPFAM" id="SSF53474">
    <property type="entry name" value="alpha/beta-Hydrolases"/>
    <property type="match status" value="1"/>
</dbReference>
<dbReference type="PANTHER" id="PTHR43037">
    <property type="entry name" value="UNNAMED PRODUCT-RELATED"/>
    <property type="match status" value="1"/>
</dbReference>
<evidence type="ECO:0000259" key="3">
    <source>
        <dbReference type="Pfam" id="PF02230"/>
    </source>
</evidence>
<dbReference type="Pfam" id="PF02230">
    <property type="entry name" value="Abhydrolase_2"/>
    <property type="match status" value="1"/>
</dbReference>
<dbReference type="GO" id="GO:0016787">
    <property type="term" value="F:hydrolase activity"/>
    <property type="evidence" value="ECO:0007669"/>
    <property type="project" value="UniProtKB-KW"/>
</dbReference>